<dbReference type="EMBL" id="KZ819373">
    <property type="protein sequence ID" value="PWN43093.1"/>
    <property type="molecule type" value="Genomic_DNA"/>
</dbReference>
<dbReference type="AlphaFoldDB" id="A0A316W2S4"/>
<dbReference type="PANTHER" id="PTHR43976">
    <property type="entry name" value="SHORT CHAIN DEHYDROGENASE"/>
    <property type="match status" value="1"/>
</dbReference>
<dbReference type="GO" id="GO:0016491">
    <property type="term" value="F:oxidoreductase activity"/>
    <property type="evidence" value="ECO:0007669"/>
    <property type="project" value="UniProtKB-KW"/>
</dbReference>
<dbReference type="STRING" id="1522189.A0A316W2S4"/>
<feature type="region of interest" description="Disordered" evidence="3">
    <location>
        <begin position="232"/>
        <end position="258"/>
    </location>
</feature>
<keyword evidence="2" id="KW-0560">Oxidoreductase</keyword>
<dbReference type="GeneID" id="37034099"/>
<dbReference type="FunCoup" id="A0A316W2S4">
    <property type="interactions" value="244"/>
</dbReference>
<dbReference type="OrthoDB" id="1274115at2759"/>
<evidence type="ECO:0000256" key="1">
    <source>
        <dbReference type="ARBA" id="ARBA00006484"/>
    </source>
</evidence>
<reference evidence="4 5" key="1">
    <citation type="journal article" date="2018" name="Mol. Biol. Evol.">
        <title>Broad Genomic Sampling Reveals a Smut Pathogenic Ancestry of the Fungal Clade Ustilaginomycotina.</title>
        <authorList>
            <person name="Kijpornyongpan T."/>
            <person name="Mondo S.J."/>
            <person name="Barry K."/>
            <person name="Sandor L."/>
            <person name="Lee J."/>
            <person name="Lipzen A."/>
            <person name="Pangilinan J."/>
            <person name="LaButti K."/>
            <person name="Hainaut M."/>
            <person name="Henrissat B."/>
            <person name="Grigoriev I.V."/>
            <person name="Spatafora J.W."/>
            <person name="Aime M.C."/>
        </authorList>
    </citation>
    <scope>NUCLEOTIDE SEQUENCE [LARGE SCALE GENOMIC DNA]</scope>
    <source>
        <strain evidence="4 5">MCA 4658</strain>
    </source>
</reference>
<gene>
    <name evidence="4" type="ORF">IE81DRAFT_301154</name>
</gene>
<accession>A0A316W2S4</accession>
<sequence length="316" mass="34534">MLAPTYHSFSVRNTPLHTFDTSRPDLIHTMTAPSKVFFITGVSSGFGKEYVIHALANGHKVVAAGRTGSKLTFPGATADNFLGVDVDVTSTPSTKAAFKASLDKFGRLDVVCANSGYGLSGEFESLTEEQVQEQFDVNFFGVTKTVRETLPILRQQKPAGGVIQVVTSIGGQIGVPTYTAYTASKWACEGFIESLAKETDQKPEWGIKYTLIEPGGFRTEWAGKNMKFNDQQAKHSDYSHVNSKENASKRHGKQPGDPVKGAIAFYNLALEKEPPLRVILGSDAHAALTNKHKVDSERAKKWEHYTLNTDVDGYKA</sequence>
<dbReference type="SUPFAM" id="SSF51735">
    <property type="entry name" value="NAD(P)-binding Rossmann-fold domains"/>
    <property type="match status" value="1"/>
</dbReference>
<keyword evidence="5" id="KW-1185">Reference proteome</keyword>
<evidence type="ECO:0000313" key="4">
    <source>
        <dbReference type="EMBL" id="PWN43093.1"/>
    </source>
</evidence>
<dbReference type="InterPro" id="IPR051911">
    <property type="entry name" value="SDR_oxidoreductase"/>
</dbReference>
<evidence type="ECO:0000256" key="2">
    <source>
        <dbReference type="ARBA" id="ARBA00023002"/>
    </source>
</evidence>
<dbReference type="Proteomes" id="UP000245783">
    <property type="component" value="Unassembled WGS sequence"/>
</dbReference>
<dbReference type="InParanoid" id="A0A316W2S4"/>
<dbReference type="RefSeq" id="XP_025370253.1">
    <property type="nucleotide sequence ID" value="XM_025512229.1"/>
</dbReference>
<dbReference type="CDD" id="cd05374">
    <property type="entry name" value="17beta-HSD-like_SDR_c"/>
    <property type="match status" value="1"/>
</dbReference>
<proteinExistence type="inferred from homology"/>
<dbReference type="PRINTS" id="PR00081">
    <property type="entry name" value="GDHRDH"/>
</dbReference>
<dbReference type="InterPro" id="IPR036291">
    <property type="entry name" value="NAD(P)-bd_dom_sf"/>
</dbReference>
<feature type="compositionally biased region" description="Basic and acidic residues" evidence="3">
    <location>
        <begin position="232"/>
        <end position="248"/>
    </location>
</feature>
<dbReference type="InterPro" id="IPR002347">
    <property type="entry name" value="SDR_fam"/>
</dbReference>
<dbReference type="PANTHER" id="PTHR43976:SF16">
    <property type="entry name" value="SHORT-CHAIN DEHYDROGENASE_REDUCTASE FAMILY PROTEIN"/>
    <property type="match status" value="1"/>
</dbReference>
<dbReference type="Pfam" id="PF00106">
    <property type="entry name" value="adh_short"/>
    <property type="match status" value="1"/>
</dbReference>
<organism evidence="4 5">
    <name type="scientific">Ceraceosorus guamensis</name>
    <dbReference type="NCBI Taxonomy" id="1522189"/>
    <lineage>
        <taxon>Eukaryota</taxon>
        <taxon>Fungi</taxon>
        <taxon>Dikarya</taxon>
        <taxon>Basidiomycota</taxon>
        <taxon>Ustilaginomycotina</taxon>
        <taxon>Exobasidiomycetes</taxon>
        <taxon>Ceraceosorales</taxon>
        <taxon>Ceraceosoraceae</taxon>
        <taxon>Ceraceosorus</taxon>
    </lineage>
</organism>
<dbReference type="Gene3D" id="3.40.50.720">
    <property type="entry name" value="NAD(P)-binding Rossmann-like Domain"/>
    <property type="match status" value="1"/>
</dbReference>
<name>A0A316W2S4_9BASI</name>
<evidence type="ECO:0000313" key="5">
    <source>
        <dbReference type="Proteomes" id="UP000245783"/>
    </source>
</evidence>
<protein>
    <submittedName>
        <fullName evidence="4">NAD(P)-binding protein</fullName>
    </submittedName>
</protein>
<comment type="similarity">
    <text evidence="1">Belongs to the short-chain dehydrogenases/reductases (SDR) family.</text>
</comment>
<evidence type="ECO:0000256" key="3">
    <source>
        <dbReference type="SAM" id="MobiDB-lite"/>
    </source>
</evidence>